<name>A0A538TB21_UNCEI</name>
<organism evidence="1 2">
    <name type="scientific">Eiseniibacteriota bacterium</name>
    <dbReference type="NCBI Taxonomy" id="2212470"/>
    <lineage>
        <taxon>Bacteria</taxon>
        <taxon>Candidatus Eiseniibacteriota</taxon>
    </lineage>
</organism>
<sequence>MQSEGTGGDRGGQRAVDVGLCLACRHSRRVPTPRATYWLCELSAIDPRFEKYPRLPVRACSGYEPGETGG</sequence>
<dbReference type="EMBL" id="VBOS01000008">
    <property type="protein sequence ID" value="TMQ60843.1"/>
    <property type="molecule type" value="Genomic_DNA"/>
</dbReference>
<proteinExistence type="predicted"/>
<dbReference type="AlphaFoldDB" id="A0A538TB21"/>
<gene>
    <name evidence="1" type="ORF">E6K72_00230</name>
</gene>
<protein>
    <submittedName>
        <fullName evidence="1">Uncharacterized protein</fullName>
    </submittedName>
</protein>
<reference evidence="1 2" key="1">
    <citation type="journal article" date="2019" name="Nat. Microbiol.">
        <title>Mediterranean grassland soil C-N compound turnover is dependent on rainfall and depth, and is mediated by genomically divergent microorganisms.</title>
        <authorList>
            <person name="Diamond S."/>
            <person name="Andeer P.F."/>
            <person name="Li Z."/>
            <person name="Crits-Christoph A."/>
            <person name="Burstein D."/>
            <person name="Anantharaman K."/>
            <person name="Lane K.R."/>
            <person name="Thomas B.C."/>
            <person name="Pan C."/>
            <person name="Northen T.R."/>
            <person name="Banfield J.F."/>
        </authorList>
    </citation>
    <scope>NUCLEOTIDE SEQUENCE [LARGE SCALE GENOMIC DNA]</scope>
    <source>
        <strain evidence="1">WS_2</strain>
    </source>
</reference>
<evidence type="ECO:0000313" key="2">
    <source>
        <dbReference type="Proteomes" id="UP000317716"/>
    </source>
</evidence>
<accession>A0A538TB21</accession>
<dbReference type="Proteomes" id="UP000317716">
    <property type="component" value="Unassembled WGS sequence"/>
</dbReference>
<evidence type="ECO:0000313" key="1">
    <source>
        <dbReference type="EMBL" id="TMQ60843.1"/>
    </source>
</evidence>
<comment type="caution">
    <text evidence="1">The sequence shown here is derived from an EMBL/GenBank/DDBJ whole genome shotgun (WGS) entry which is preliminary data.</text>
</comment>